<dbReference type="InterPro" id="IPR011516">
    <property type="entry name" value="Shugoshin_N"/>
</dbReference>
<evidence type="ECO:0000313" key="13">
    <source>
        <dbReference type="EMBL" id="TFL07883.1"/>
    </source>
</evidence>
<keyword evidence="3" id="KW-0158">Chromosome</keyword>
<dbReference type="GO" id="GO:0045132">
    <property type="term" value="P:meiotic chromosome segregation"/>
    <property type="evidence" value="ECO:0007669"/>
    <property type="project" value="InterPro"/>
</dbReference>
<feature type="region of interest" description="Disordered" evidence="10">
    <location>
        <begin position="177"/>
        <end position="597"/>
    </location>
</feature>
<evidence type="ECO:0000259" key="12">
    <source>
        <dbReference type="Pfam" id="PF07558"/>
    </source>
</evidence>
<proteinExistence type="inferred from homology"/>
<comment type="similarity">
    <text evidence="2">Belongs to the shugoshin family.</text>
</comment>
<dbReference type="Pfam" id="PF07557">
    <property type="entry name" value="Shugoshin_C"/>
    <property type="match status" value="1"/>
</dbReference>
<evidence type="ECO:0000256" key="8">
    <source>
        <dbReference type="ARBA" id="ARBA00023328"/>
    </source>
</evidence>
<keyword evidence="14" id="KW-1185">Reference proteome</keyword>
<evidence type="ECO:0000256" key="9">
    <source>
        <dbReference type="SAM" id="Coils"/>
    </source>
</evidence>
<keyword evidence="7" id="KW-0131">Cell cycle</keyword>
<dbReference type="GO" id="GO:0005634">
    <property type="term" value="C:nucleus"/>
    <property type="evidence" value="ECO:0007669"/>
    <property type="project" value="InterPro"/>
</dbReference>
<feature type="compositionally biased region" description="Acidic residues" evidence="10">
    <location>
        <begin position="530"/>
        <end position="551"/>
    </location>
</feature>
<dbReference type="InterPro" id="IPR011515">
    <property type="entry name" value="Shugoshin_C"/>
</dbReference>
<keyword evidence="8" id="KW-0137">Centromere</keyword>
<evidence type="ECO:0000313" key="14">
    <source>
        <dbReference type="Proteomes" id="UP000305067"/>
    </source>
</evidence>
<dbReference type="GO" id="GO:0000779">
    <property type="term" value="C:condensed chromosome, centromeric region"/>
    <property type="evidence" value="ECO:0007669"/>
    <property type="project" value="UniProtKB-ARBA"/>
</dbReference>
<feature type="compositionally biased region" description="Basic and acidic residues" evidence="10">
    <location>
        <begin position="566"/>
        <end position="580"/>
    </location>
</feature>
<accession>A0A5C3R0U3</accession>
<evidence type="ECO:0000256" key="4">
    <source>
        <dbReference type="ARBA" id="ARBA00022618"/>
    </source>
</evidence>
<dbReference type="OrthoDB" id="5394106at2759"/>
<evidence type="ECO:0000256" key="5">
    <source>
        <dbReference type="ARBA" id="ARBA00022829"/>
    </source>
</evidence>
<feature type="domain" description="Shugoshin N-terminal coiled-coil" evidence="12">
    <location>
        <begin position="93"/>
        <end position="133"/>
    </location>
</feature>
<dbReference type="GO" id="GO:0051301">
    <property type="term" value="P:cell division"/>
    <property type="evidence" value="ECO:0007669"/>
    <property type="project" value="UniProtKB-KW"/>
</dbReference>
<organism evidence="13 14">
    <name type="scientific">Pterulicium gracile</name>
    <dbReference type="NCBI Taxonomy" id="1884261"/>
    <lineage>
        <taxon>Eukaryota</taxon>
        <taxon>Fungi</taxon>
        <taxon>Dikarya</taxon>
        <taxon>Basidiomycota</taxon>
        <taxon>Agaricomycotina</taxon>
        <taxon>Agaricomycetes</taxon>
        <taxon>Agaricomycetidae</taxon>
        <taxon>Agaricales</taxon>
        <taxon>Pleurotineae</taxon>
        <taxon>Pterulaceae</taxon>
        <taxon>Pterulicium</taxon>
    </lineage>
</organism>
<feature type="coiled-coil region" evidence="9">
    <location>
        <begin position="100"/>
        <end position="159"/>
    </location>
</feature>
<feature type="domain" description="Shugoshin C-terminal" evidence="11">
    <location>
        <begin position="468"/>
        <end position="486"/>
    </location>
</feature>
<evidence type="ECO:0008006" key="15">
    <source>
        <dbReference type="Google" id="ProtNLM"/>
    </source>
</evidence>
<evidence type="ECO:0000256" key="2">
    <source>
        <dbReference type="ARBA" id="ARBA00010845"/>
    </source>
</evidence>
<sequence>MLCTCTSDWYTLCFVCKLVEDCWTFVVVPAGKIQGVVDHGVCTWALFALDNRRCSPPTFALSPSSTLTMSRRESRNSLNIRQNDALFEFENFKKRFLMANKQITKLNSTLSTRIEDLNAQVSTLYAENLRLRATEIALNSELKRERDKSRKIMEEAETATLSLTKHFKFLRHSMDIPHERAESPHSTTAIPKATRPIPNPDPNATPQLNKLSRPPTIPGIHEDDESPSDPPSPGVERRKASSSKPKPRLSASKLPLPSRALSPPPLPTLATIIPIPVPLEEELGPSTKRKTSRRQSGSLKDTKEVERPPSPAFGSPIRTRAIVDEDEEVLPGEIPEDLIPDPAIIGPVISRKEAMKAKQPLKEPLSIVTDPKNAERKRRRDESDGSESSTSMGPRKSRLQDVTNSARSRSPEDLVLSETSPPVAGPSNSKREILNTPSPDQLPAVRQLPTPRLSSSPPPDADGGRATRTRKSVNYAEPKLNTKMRKPEGYASAIKKRSSKDRTSNAQEDPPQPPRPRSADIRLSRRRYEDDEDDLDDDAVSDASDGADADSEYTPGAGLSKWANVDTRRKSVKREGRRSVLSEPEPSGSRGHSYSLG</sequence>
<keyword evidence="5" id="KW-0159">Chromosome partition</keyword>
<feature type="compositionally biased region" description="Basic and acidic residues" evidence="10">
    <location>
        <begin position="517"/>
        <end position="529"/>
    </location>
</feature>
<dbReference type="AlphaFoldDB" id="A0A5C3R0U3"/>
<evidence type="ECO:0000256" key="1">
    <source>
        <dbReference type="ARBA" id="ARBA00004584"/>
    </source>
</evidence>
<name>A0A5C3R0U3_9AGAR</name>
<dbReference type="STRING" id="1884261.A0A5C3R0U3"/>
<evidence type="ECO:0000256" key="3">
    <source>
        <dbReference type="ARBA" id="ARBA00022454"/>
    </source>
</evidence>
<feature type="compositionally biased region" description="Low complexity" evidence="10">
    <location>
        <begin position="242"/>
        <end position="261"/>
    </location>
</feature>
<feature type="compositionally biased region" description="Acidic residues" evidence="10">
    <location>
        <begin position="324"/>
        <end position="339"/>
    </location>
</feature>
<reference evidence="13 14" key="1">
    <citation type="journal article" date="2019" name="Nat. Ecol. Evol.">
        <title>Megaphylogeny resolves global patterns of mushroom evolution.</title>
        <authorList>
            <person name="Varga T."/>
            <person name="Krizsan K."/>
            <person name="Foldi C."/>
            <person name="Dima B."/>
            <person name="Sanchez-Garcia M."/>
            <person name="Sanchez-Ramirez S."/>
            <person name="Szollosi G.J."/>
            <person name="Szarkandi J.G."/>
            <person name="Papp V."/>
            <person name="Albert L."/>
            <person name="Andreopoulos W."/>
            <person name="Angelini C."/>
            <person name="Antonin V."/>
            <person name="Barry K.W."/>
            <person name="Bougher N.L."/>
            <person name="Buchanan P."/>
            <person name="Buyck B."/>
            <person name="Bense V."/>
            <person name="Catcheside P."/>
            <person name="Chovatia M."/>
            <person name="Cooper J."/>
            <person name="Damon W."/>
            <person name="Desjardin D."/>
            <person name="Finy P."/>
            <person name="Geml J."/>
            <person name="Haridas S."/>
            <person name="Hughes K."/>
            <person name="Justo A."/>
            <person name="Karasinski D."/>
            <person name="Kautmanova I."/>
            <person name="Kiss B."/>
            <person name="Kocsube S."/>
            <person name="Kotiranta H."/>
            <person name="LaButti K.M."/>
            <person name="Lechner B.E."/>
            <person name="Liimatainen K."/>
            <person name="Lipzen A."/>
            <person name="Lukacs Z."/>
            <person name="Mihaltcheva S."/>
            <person name="Morgado L.N."/>
            <person name="Niskanen T."/>
            <person name="Noordeloos M.E."/>
            <person name="Ohm R.A."/>
            <person name="Ortiz-Santana B."/>
            <person name="Ovrebo C."/>
            <person name="Racz N."/>
            <person name="Riley R."/>
            <person name="Savchenko A."/>
            <person name="Shiryaev A."/>
            <person name="Soop K."/>
            <person name="Spirin V."/>
            <person name="Szebenyi C."/>
            <person name="Tomsovsky M."/>
            <person name="Tulloss R.E."/>
            <person name="Uehling J."/>
            <person name="Grigoriev I.V."/>
            <person name="Vagvolgyi C."/>
            <person name="Papp T."/>
            <person name="Martin F.M."/>
            <person name="Miettinen O."/>
            <person name="Hibbett D.S."/>
            <person name="Nagy L.G."/>
        </authorList>
    </citation>
    <scope>NUCLEOTIDE SEQUENCE [LARGE SCALE GENOMIC DNA]</scope>
    <source>
        <strain evidence="13 14">CBS 309.79</strain>
    </source>
</reference>
<evidence type="ECO:0000256" key="7">
    <source>
        <dbReference type="ARBA" id="ARBA00023306"/>
    </source>
</evidence>
<evidence type="ECO:0000256" key="10">
    <source>
        <dbReference type="SAM" id="MobiDB-lite"/>
    </source>
</evidence>
<dbReference type="Pfam" id="PF07558">
    <property type="entry name" value="Shugoshin_N"/>
    <property type="match status" value="1"/>
</dbReference>
<gene>
    <name evidence="13" type="ORF">BDV98DRAFT_41528</name>
</gene>
<protein>
    <recommendedName>
        <fullName evidence="15">Shugoshin C-terminal domain-containing protein</fullName>
    </recommendedName>
</protein>
<keyword evidence="4" id="KW-0132">Cell division</keyword>
<dbReference type="Proteomes" id="UP000305067">
    <property type="component" value="Unassembled WGS sequence"/>
</dbReference>
<evidence type="ECO:0000256" key="6">
    <source>
        <dbReference type="ARBA" id="ARBA00023054"/>
    </source>
</evidence>
<dbReference type="EMBL" id="ML178814">
    <property type="protein sequence ID" value="TFL07883.1"/>
    <property type="molecule type" value="Genomic_DNA"/>
</dbReference>
<keyword evidence="6 9" id="KW-0175">Coiled coil</keyword>
<evidence type="ECO:0000259" key="11">
    <source>
        <dbReference type="Pfam" id="PF07557"/>
    </source>
</evidence>
<comment type="subcellular location">
    <subcellularLocation>
        <location evidence="1">Chromosome</location>
        <location evidence="1">Centromere</location>
    </subcellularLocation>
</comment>